<evidence type="ECO:0000256" key="1">
    <source>
        <dbReference type="SAM" id="MobiDB-lite"/>
    </source>
</evidence>
<feature type="domain" description="Dynamin N-terminal" evidence="2">
    <location>
        <begin position="68"/>
        <end position="234"/>
    </location>
</feature>
<dbReference type="OrthoDB" id="4379468at2"/>
<organism evidence="3 4">
    <name type="scientific">Pseudohongiella acticola</name>
    <dbReference type="NCBI Taxonomy" id="1524254"/>
    <lineage>
        <taxon>Bacteria</taxon>
        <taxon>Pseudomonadati</taxon>
        <taxon>Pseudomonadota</taxon>
        <taxon>Gammaproteobacteria</taxon>
        <taxon>Pseudomonadales</taxon>
        <taxon>Pseudohongiellaceae</taxon>
        <taxon>Pseudohongiella</taxon>
    </lineage>
</organism>
<dbReference type="InterPro" id="IPR045063">
    <property type="entry name" value="Dynamin_N"/>
</dbReference>
<dbReference type="Pfam" id="PF00350">
    <property type="entry name" value="Dynamin_N"/>
    <property type="match status" value="1"/>
</dbReference>
<evidence type="ECO:0000313" key="4">
    <source>
        <dbReference type="Proteomes" id="UP000175669"/>
    </source>
</evidence>
<dbReference type="Gene3D" id="3.40.50.300">
    <property type="entry name" value="P-loop containing nucleotide triphosphate hydrolases"/>
    <property type="match status" value="1"/>
</dbReference>
<dbReference type="EMBL" id="MASR01000001">
    <property type="protein sequence ID" value="OFE13479.1"/>
    <property type="molecule type" value="Genomic_DNA"/>
</dbReference>
<protein>
    <recommendedName>
        <fullName evidence="2">Dynamin N-terminal domain-containing protein</fullName>
    </recommendedName>
</protein>
<reference evidence="4" key="1">
    <citation type="submission" date="2016-07" db="EMBL/GenBank/DDBJ databases">
        <authorList>
            <person name="Florea S."/>
            <person name="Webb J.S."/>
            <person name="Jaromczyk J."/>
            <person name="Schardl C.L."/>
        </authorList>
    </citation>
    <scope>NUCLEOTIDE SEQUENCE [LARGE SCALE GENOMIC DNA]</scope>
    <source>
        <strain evidence="4">KCTC 42131</strain>
    </source>
</reference>
<dbReference type="STRING" id="1524254.PHACT_10295"/>
<dbReference type="SUPFAM" id="SSF52540">
    <property type="entry name" value="P-loop containing nucleoside triphosphate hydrolases"/>
    <property type="match status" value="1"/>
</dbReference>
<name>A0A1E8CM22_9GAMM</name>
<keyword evidence="4" id="KW-1185">Reference proteome</keyword>
<evidence type="ECO:0000313" key="3">
    <source>
        <dbReference type="EMBL" id="OFE13479.1"/>
    </source>
</evidence>
<comment type="caution">
    <text evidence="3">The sequence shown here is derived from an EMBL/GenBank/DDBJ whole genome shotgun (WGS) entry which is preliminary data.</text>
</comment>
<accession>A0A1E8CM22</accession>
<dbReference type="InterPro" id="IPR027417">
    <property type="entry name" value="P-loop_NTPase"/>
</dbReference>
<dbReference type="AlphaFoldDB" id="A0A1E8CM22"/>
<evidence type="ECO:0000259" key="2">
    <source>
        <dbReference type="Pfam" id="PF00350"/>
    </source>
</evidence>
<dbReference type="RefSeq" id="WP_070117696.1">
    <property type="nucleotide sequence ID" value="NZ_MASR01000001.1"/>
</dbReference>
<proteinExistence type="predicted"/>
<sequence>MKTDMQTFCQEFSQKLEPFADELRQALNELPPREKLNQIDTTVLQLQEVQQRLSTLREKVSDQSTFLLIFGPLKSGKSTLMNALSGAYVSEVSSLPAYPALVYVKNGDQHRFQATDYLGERREFADNVALAEAIQTDHSLLADAIVAAENTSASFDPQQHYPQAIRRMDIEIPAAHLADSGSVLVDTPGLYSRMKFGYDQMTRDFRDTAACAIFVVKTDNLFFEKVFEEFEELLSCFSRIFLVANIDSSKQDLRPDGTLEPSLESSDPNKIIESFRSLSMSATLSGAIDEGRLKIYPVDLQKAATRTLREAAGEASLVAVNDSEANEDRDDGFDEFVDDLTGYLNSSDYLHDFKYDSLRLAQDLTAETCDLVSDDASAALSRESERIREELERDRTRLNALQTLERQSWDLAFNTLSASRNRMPEDLTEQSDGQLEQSCQQQITAWMESDESWNQLLARLNPELEQEGRRRSGLVLDHIRAQLQGGYAGAEFSDTQLSAFRDAGLQVEQSLAGCLQSLGDSTQVVTPTLELATEDIPVKRTLGDYLLLRSRKRVRQGIFGEDGNRSVEAAVKQKRLGDASLEKLHIIVRDTVGREMPELQAQYADALVEAHIVRCSEAVHQSITQISEGVQDSIAPRESMLRLCQQAQDVFKRIEQSSERFSADLNELQRQFDLKKPESADDHEDVLAEAYPQ</sequence>
<dbReference type="Proteomes" id="UP000175669">
    <property type="component" value="Unassembled WGS sequence"/>
</dbReference>
<gene>
    <name evidence="3" type="ORF">PHACT_10295</name>
</gene>
<dbReference type="CDD" id="cd00882">
    <property type="entry name" value="Ras_like_GTPase"/>
    <property type="match status" value="1"/>
</dbReference>
<feature type="region of interest" description="Disordered" evidence="1">
    <location>
        <begin position="673"/>
        <end position="693"/>
    </location>
</feature>